<evidence type="ECO:0000259" key="2">
    <source>
        <dbReference type="Pfam" id="PF05551"/>
    </source>
</evidence>
<dbReference type="Proteomes" id="UP001152300">
    <property type="component" value="Unassembled WGS sequence"/>
</dbReference>
<accession>A0A9X0AD79</accession>
<comment type="caution">
    <text evidence="3">The sequence shown here is derived from an EMBL/GenBank/DDBJ whole genome shotgun (WGS) entry which is preliminary data.</text>
</comment>
<protein>
    <recommendedName>
        <fullName evidence="2">Zinc-binding loop region of homing endonuclease domain-containing protein</fullName>
    </recommendedName>
</protein>
<gene>
    <name evidence="3" type="ORF">OCU04_010918</name>
</gene>
<feature type="domain" description="Zinc-binding loop region of homing endonuclease" evidence="2">
    <location>
        <begin position="394"/>
        <end position="461"/>
    </location>
</feature>
<proteinExistence type="predicted"/>
<feature type="region of interest" description="Disordered" evidence="1">
    <location>
        <begin position="1"/>
        <end position="22"/>
    </location>
</feature>
<dbReference type="InterPro" id="IPR008704">
    <property type="entry name" value="Endonuclease_Zinc-binding_loop"/>
</dbReference>
<sequence length="508" mass="55496">MLGSTTPKKSTETSNAETAQKKFSLKKVMNGGESQSKVVGTALQKQLIIEDAVKEVKAALSTRPPNVWVSREPLASSRPPNPQPHQRFERKPLPCSWKRFINSAACLPAKGTTMPQRQRVSATIDNTQEASNSSQSQSEAVVTTIQAEPIIAEATVSNQIQSKTVATTIKKEPTGEPVVSKAINTSPGVNTYGSGTKRKLEVIEISDDEVTDVDVQSPSRVKTGNSSGKDGAPEDSAADDSAVDDNSGAVQTPEIPLQLVNEGVWADKRIAWAEKFFQKSESRIVLGRNAGSSSNTHKVDCFVRVFQRATSLATIRKSLLALESQAYPYSTNCILEGAVASATIELKDACSHCLVTHKWLLNLDEVVVLLISNHPPSKAGLLALETRKVTGNGKFSKSKLCGNKACRRPSHVIGESQSSAIPRHRCHARRLSILEKGGIPQNKCTTKYRGIDNQHSPACMTHLTLSDEATFDACADHNWRYWKEWPVIKVAFGQKLKKKRELVRRIVK</sequence>
<organism evidence="3 4">
    <name type="scientific">Sclerotinia nivalis</name>
    <dbReference type="NCBI Taxonomy" id="352851"/>
    <lineage>
        <taxon>Eukaryota</taxon>
        <taxon>Fungi</taxon>
        <taxon>Dikarya</taxon>
        <taxon>Ascomycota</taxon>
        <taxon>Pezizomycotina</taxon>
        <taxon>Leotiomycetes</taxon>
        <taxon>Helotiales</taxon>
        <taxon>Sclerotiniaceae</taxon>
        <taxon>Sclerotinia</taxon>
    </lineage>
</organism>
<name>A0A9X0AD79_9HELO</name>
<feature type="region of interest" description="Disordered" evidence="1">
    <location>
        <begin position="210"/>
        <end position="250"/>
    </location>
</feature>
<reference evidence="3" key="1">
    <citation type="submission" date="2022-11" db="EMBL/GenBank/DDBJ databases">
        <title>Genome Resource of Sclerotinia nivalis Strain SnTB1, a Plant Pathogen Isolated from American Ginseng.</title>
        <authorList>
            <person name="Fan S."/>
        </authorList>
    </citation>
    <scope>NUCLEOTIDE SEQUENCE</scope>
    <source>
        <strain evidence="3">SnTB1</strain>
    </source>
</reference>
<dbReference type="OrthoDB" id="3564453at2759"/>
<dbReference type="Pfam" id="PF05551">
    <property type="entry name" value="zf-His_Me_endon"/>
    <property type="match status" value="1"/>
</dbReference>
<feature type="region of interest" description="Disordered" evidence="1">
    <location>
        <begin position="70"/>
        <end position="91"/>
    </location>
</feature>
<keyword evidence="4" id="KW-1185">Reference proteome</keyword>
<evidence type="ECO:0000313" key="3">
    <source>
        <dbReference type="EMBL" id="KAJ8060607.1"/>
    </source>
</evidence>
<feature type="compositionally biased region" description="Polar residues" evidence="1">
    <location>
        <begin position="214"/>
        <end position="228"/>
    </location>
</feature>
<dbReference type="AlphaFoldDB" id="A0A9X0AD79"/>
<evidence type="ECO:0000256" key="1">
    <source>
        <dbReference type="SAM" id="MobiDB-lite"/>
    </source>
</evidence>
<dbReference type="EMBL" id="JAPEIS010000013">
    <property type="protein sequence ID" value="KAJ8060607.1"/>
    <property type="molecule type" value="Genomic_DNA"/>
</dbReference>
<feature type="compositionally biased region" description="Polar residues" evidence="1">
    <location>
        <begin position="1"/>
        <end position="18"/>
    </location>
</feature>
<evidence type="ECO:0000313" key="4">
    <source>
        <dbReference type="Proteomes" id="UP001152300"/>
    </source>
</evidence>